<evidence type="ECO:0000256" key="1">
    <source>
        <dbReference type="SAM" id="MobiDB-lite"/>
    </source>
</evidence>
<protein>
    <submittedName>
        <fullName evidence="2">Uncharacterized protein</fullName>
    </submittedName>
</protein>
<dbReference type="VEuPathDB" id="FungiDB:An16g06960"/>
<reference evidence="2" key="1">
    <citation type="submission" date="2025-02" db="EMBL/GenBank/DDBJ databases">
        <authorList>
            <consortium name="NCBI Genome Project"/>
        </authorList>
    </citation>
    <scope>NUCLEOTIDE SEQUENCE</scope>
</reference>
<proteinExistence type="predicted"/>
<dbReference type="GeneID" id="84593488"/>
<gene>
    <name evidence="2" type="ORF">An16g06960</name>
</gene>
<organism evidence="2">
    <name type="scientific">Aspergillus niger</name>
    <dbReference type="NCBI Taxonomy" id="5061"/>
    <lineage>
        <taxon>Eukaryota</taxon>
        <taxon>Fungi</taxon>
        <taxon>Dikarya</taxon>
        <taxon>Ascomycota</taxon>
        <taxon>Pezizomycotina</taxon>
        <taxon>Eurotiomycetes</taxon>
        <taxon>Eurotiomycetidae</taxon>
        <taxon>Eurotiales</taxon>
        <taxon>Aspergillaceae</taxon>
        <taxon>Aspergillus</taxon>
        <taxon>Aspergillus subgen. Circumdati</taxon>
    </lineage>
</organism>
<dbReference type="RefSeq" id="XP_059604892.1">
    <property type="nucleotide sequence ID" value="XM_059745253.1"/>
</dbReference>
<evidence type="ECO:0000313" key="2">
    <source>
        <dbReference type="RefSeq" id="XP_059604892.1"/>
    </source>
</evidence>
<feature type="compositionally biased region" description="Basic and acidic residues" evidence="1">
    <location>
        <begin position="138"/>
        <end position="154"/>
    </location>
</feature>
<dbReference type="AlphaFoldDB" id="A0AAJ8BWY3"/>
<accession>A0AAJ8BWY3</accession>
<feature type="region of interest" description="Disordered" evidence="1">
    <location>
        <begin position="135"/>
        <end position="158"/>
    </location>
</feature>
<reference evidence="2" key="2">
    <citation type="submission" date="2025-08" db="UniProtKB">
        <authorList>
            <consortium name="RefSeq"/>
        </authorList>
    </citation>
    <scope>IDENTIFICATION</scope>
</reference>
<name>A0AAJ8BWY3_ASPNG</name>
<sequence>MGSISAYSPDFRPFFPASNFGIGRAKVAPSSWAACSCPCASKCASHATWGPLNITSSSDPIVRRWDDGDGGPAARGQARSGAIDDLPNRRILGCTNPAENDSCLSARALKTLPWIYLLSMDEGKAEACPIRVASPIPPKKEKQGVRGRSERQNKETGQITSRTGDVYLSRYYWIDTITPALDSMLSLFPCRSTNSQH</sequence>
<dbReference type="KEGG" id="ang:An16g06960"/>
<feature type="region of interest" description="Disordered" evidence="1">
    <location>
        <begin position="60"/>
        <end position="82"/>
    </location>
</feature>